<organism evidence="1">
    <name type="scientific">viral metagenome</name>
    <dbReference type="NCBI Taxonomy" id="1070528"/>
    <lineage>
        <taxon>unclassified sequences</taxon>
        <taxon>metagenomes</taxon>
        <taxon>organismal metagenomes</taxon>
    </lineage>
</organism>
<dbReference type="AlphaFoldDB" id="A0A6C0HP84"/>
<evidence type="ECO:0000313" key="1">
    <source>
        <dbReference type="EMBL" id="QHT81763.1"/>
    </source>
</evidence>
<proteinExistence type="predicted"/>
<accession>A0A6C0HP84</accession>
<reference evidence="1" key="1">
    <citation type="journal article" date="2020" name="Nature">
        <title>Giant virus diversity and host interactions through global metagenomics.</title>
        <authorList>
            <person name="Schulz F."/>
            <person name="Roux S."/>
            <person name="Paez-Espino D."/>
            <person name="Jungbluth S."/>
            <person name="Walsh D.A."/>
            <person name="Denef V.J."/>
            <person name="McMahon K.D."/>
            <person name="Konstantinidis K.T."/>
            <person name="Eloe-Fadrosh E.A."/>
            <person name="Kyrpides N.C."/>
            <person name="Woyke T."/>
        </authorList>
    </citation>
    <scope>NUCLEOTIDE SEQUENCE</scope>
    <source>
        <strain evidence="1">GVMAG-M-3300023184-13</strain>
    </source>
</reference>
<name>A0A6C0HP84_9ZZZZ</name>
<protein>
    <submittedName>
        <fullName evidence="1">Uncharacterized protein</fullName>
    </submittedName>
</protein>
<sequence length="171" mass="19705">MPTILALLPNVYWCYNNPSAPKSVQDFNISLRKFTDYNNVKNRIEFDDYLEFWGKSNNYINEIKLQMQKEEYTKLLSIYRKICTMITNAYQTNVPTVLVCYDKKTLEIGLGLWLYFFNQTAGLSFDNVLKMMALKVVGNLGMSDSLKRFFMLLNANANANANANTNTNTNA</sequence>
<dbReference type="EMBL" id="MN739991">
    <property type="protein sequence ID" value="QHT81763.1"/>
    <property type="molecule type" value="Genomic_DNA"/>
</dbReference>